<organism evidence="1 2">
    <name type="scientific">Agromyces salentinus</name>
    <dbReference type="NCBI Taxonomy" id="269421"/>
    <lineage>
        <taxon>Bacteria</taxon>
        <taxon>Bacillati</taxon>
        <taxon>Actinomycetota</taxon>
        <taxon>Actinomycetes</taxon>
        <taxon>Micrococcales</taxon>
        <taxon>Microbacteriaceae</taxon>
        <taxon>Agromyces</taxon>
    </lineage>
</organism>
<protein>
    <submittedName>
        <fullName evidence="1">Phage tail protein</fullName>
    </submittedName>
</protein>
<evidence type="ECO:0000313" key="1">
    <source>
        <dbReference type="EMBL" id="GAA1847252.1"/>
    </source>
</evidence>
<sequence>MLEDTALAVGVSYIVKIDGESLGEFASCEGLGVEVVLESREEGGNNSFVWQLPTRLKFSNVKLSRPVGKGTSGPILAWISKAPSLTPSSAEIQAQNSFGEKIATWYLQRVVPVRWTGPSLTADQPKVLTETLELAHHGIDADG</sequence>
<dbReference type="InterPro" id="IPR010667">
    <property type="entry name" value="Phage_T4_Gp19"/>
</dbReference>
<dbReference type="EMBL" id="BAAANK010000015">
    <property type="protein sequence ID" value="GAA1847252.1"/>
    <property type="molecule type" value="Genomic_DNA"/>
</dbReference>
<proteinExistence type="predicted"/>
<evidence type="ECO:0000313" key="2">
    <source>
        <dbReference type="Proteomes" id="UP001501746"/>
    </source>
</evidence>
<keyword evidence="2" id="KW-1185">Reference proteome</keyword>
<reference evidence="2" key="1">
    <citation type="journal article" date="2019" name="Int. J. Syst. Evol. Microbiol.">
        <title>The Global Catalogue of Microorganisms (GCM) 10K type strain sequencing project: providing services to taxonomists for standard genome sequencing and annotation.</title>
        <authorList>
            <consortium name="The Broad Institute Genomics Platform"/>
            <consortium name="The Broad Institute Genome Sequencing Center for Infectious Disease"/>
            <person name="Wu L."/>
            <person name="Ma J."/>
        </authorList>
    </citation>
    <scope>NUCLEOTIDE SEQUENCE [LARGE SCALE GENOMIC DNA]</scope>
    <source>
        <strain evidence="2">JCM 14323</strain>
    </source>
</reference>
<dbReference type="Pfam" id="PF06841">
    <property type="entry name" value="Phage_T4_gp19"/>
    <property type="match status" value="1"/>
</dbReference>
<name>A0ABP4Z9E2_9MICO</name>
<dbReference type="InterPro" id="IPR011747">
    <property type="entry name" value="CHP02241"/>
</dbReference>
<dbReference type="Proteomes" id="UP001501746">
    <property type="component" value="Unassembled WGS sequence"/>
</dbReference>
<dbReference type="NCBIfam" id="TIGR02241">
    <property type="entry name" value="conserved hypothetical phage tail region protein"/>
    <property type="match status" value="1"/>
</dbReference>
<dbReference type="PANTHER" id="PTHR38009">
    <property type="entry name" value="CONSERVED HYPOTHETICAL PHAGE TAIL PROTEIN"/>
    <property type="match status" value="1"/>
</dbReference>
<accession>A0ABP4Z9E2</accession>
<gene>
    <name evidence="1" type="ORF">GCM10009750_37120</name>
</gene>
<comment type="caution">
    <text evidence="1">The sequence shown here is derived from an EMBL/GenBank/DDBJ whole genome shotgun (WGS) entry which is preliminary data.</text>
</comment>
<dbReference type="PANTHER" id="PTHR38009:SF1">
    <property type="entry name" value="CONSERVED HYPOTHETICAL PHAGE TAIL PROTEIN"/>
    <property type="match status" value="1"/>
</dbReference>
<dbReference type="RefSeq" id="WP_157429092.1">
    <property type="nucleotide sequence ID" value="NZ_BAAANK010000015.1"/>
</dbReference>